<keyword evidence="1" id="KW-0472">Membrane</keyword>
<dbReference type="AlphaFoldDB" id="A0A2P2NMS6"/>
<evidence type="ECO:0000256" key="1">
    <source>
        <dbReference type="SAM" id="Phobius"/>
    </source>
</evidence>
<name>A0A2P2NMS6_RHIMU</name>
<feature type="transmembrane region" description="Helical" evidence="1">
    <location>
        <begin position="20"/>
        <end position="46"/>
    </location>
</feature>
<reference evidence="2" key="1">
    <citation type="submission" date="2018-02" db="EMBL/GenBank/DDBJ databases">
        <title>Rhizophora mucronata_Transcriptome.</title>
        <authorList>
            <person name="Meera S.P."/>
            <person name="Sreeshan A."/>
            <person name="Augustine A."/>
        </authorList>
    </citation>
    <scope>NUCLEOTIDE SEQUENCE</scope>
    <source>
        <tissue evidence="2">Leaf</tissue>
    </source>
</reference>
<keyword evidence="1" id="KW-1133">Transmembrane helix</keyword>
<protein>
    <submittedName>
        <fullName evidence="2">Uncharacterized protein</fullName>
    </submittedName>
</protein>
<evidence type="ECO:0000313" key="2">
    <source>
        <dbReference type="EMBL" id="MBX43789.1"/>
    </source>
</evidence>
<accession>A0A2P2NMS6</accession>
<organism evidence="2">
    <name type="scientific">Rhizophora mucronata</name>
    <name type="common">Asiatic mangrove</name>
    <dbReference type="NCBI Taxonomy" id="61149"/>
    <lineage>
        <taxon>Eukaryota</taxon>
        <taxon>Viridiplantae</taxon>
        <taxon>Streptophyta</taxon>
        <taxon>Embryophyta</taxon>
        <taxon>Tracheophyta</taxon>
        <taxon>Spermatophyta</taxon>
        <taxon>Magnoliopsida</taxon>
        <taxon>eudicotyledons</taxon>
        <taxon>Gunneridae</taxon>
        <taxon>Pentapetalae</taxon>
        <taxon>rosids</taxon>
        <taxon>fabids</taxon>
        <taxon>Malpighiales</taxon>
        <taxon>Rhizophoraceae</taxon>
        <taxon>Rhizophora</taxon>
    </lineage>
</organism>
<sequence>MKTTVLHFFQPKTELLTTCLTIYVNLFTHACILTLIYSFMGLLALIPELNPISVNAQMNRIVEKIKQLYNTNIKG</sequence>
<keyword evidence="1" id="KW-0812">Transmembrane</keyword>
<dbReference type="EMBL" id="GGEC01063305">
    <property type="protein sequence ID" value="MBX43789.1"/>
    <property type="molecule type" value="Transcribed_RNA"/>
</dbReference>
<proteinExistence type="predicted"/>